<name>A0ABV4QDC7_9ACTN</name>
<feature type="compositionally biased region" description="Low complexity" evidence="3">
    <location>
        <begin position="494"/>
        <end position="518"/>
    </location>
</feature>
<sequence>MNLINLESAAKAYGPKPLLDAVSLGLDEGDRVGVVGRNGGGKSTLVSVLARETEPDAGRVTHARGLRLGYLTQRDEFPDGATVRSVVLGDRAEHEWAGDVRVRDILAGLLADLDLDAPLAGMSGGERRRVALARLLVPESDLLMLDEPTNHLDIEAIDWLARHLKGRRVALLVVTHDRWFLDEVTDRTWEVVDGRVERYEGGYSAYVLAKAERSRIAAATEAKRQNLLRKELAWLRRGPQARTSKPKFRVDAAQALIADEPPLRDSVELTRFATARLGKTVYDLEDVTVELGGRELFRRMTWQLGPGDRVGLVGVNGSGKSTLLRLLDGAVQPVSGRVVRGKTVQLAHLSQNLEELDPARRVLESVEEIRRRITVGKREWTASQLLERLGFGGDRQWTPVGELSGGERRRLQILRLLMGEPNVLLLDEPTNDLDIETLTEVEDLLDGWPGTLVVVSHDRYFLERITDHVVALLGDGRVSMLPGGVDEYLERRAAGTAPKPAAAPAPKDAAAPAPQKPKGGQDWKARKELDRLERRLEKLAGQESALHEQLAAHATDYAKLQELDGRLREIQAEAAVVEEEWLMLAEDLG</sequence>
<dbReference type="Pfam" id="PF16326">
    <property type="entry name" value="ABC_tran_CTD"/>
    <property type="match status" value="1"/>
</dbReference>
<dbReference type="PROSITE" id="PS50893">
    <property type="entry name" value="ABC_TRANSPORTER_2"/>
    <property type="match status" value="2"/>
</dbReference>
<keyword evidence="2 5" id="KW-0067">ATP-binding</keyword>
<dbReference type="Gene3D" id="1.10.287.380">
    <property type="entry name" value="Valyl-tRNA synthetase, C-terminal domain"/>
    <property type="match status" value="1"/>
</dbReference>
<dbReference type="Proteomes" id="UP001569963">
    <property type="component" value="Unassembled WGS sequence"/>
</dbReference>
<gene>
    <name evidence="5" type="ORF">SM611_19760</name>
</gene>
<dbReference type="InterPro" id="IPR017871">
    <property type="entry name" value="ABC_transporter-like_CS"/>
</dbReference>
<evidence type="ECO:0000256" key="1">
    <source>
        <dbReference type="ARBA" id="ARBA00022741"/>
    </source>
</evidence>
<reference evidence="5 6" key="1">
    <citation type="submission" date="2023-11" db="EMBL/GenBank/DDBJ databases">
        <title>Actinomadura monticuli sp. nov., isolated from volcanic ash.</title>
        <authorList>
            <person name="Lee S.D."/>
            <person name="Yang H."/>
            <person name="Kim I.S."/>
        </authorList>
    </citation>
    <scope>NUCLEOTIDE SEQUENCE [LARGE SCALE GENOMIC DNA]</scope>
    <source>
        <strain evidence="5 6">DLS-62</strain>
    </source>
</reference>
<evidence type="ECO:0000313" key="5">
    <source>
        <dbReference type="EMBL" id="MFA1541166.1"/>
    </source>
</evidence>
<keyword evidence="1" id="KW-0547">Nucleotide-binding</keyword>
<dbReference type="PANTHER" id="PTHR42855">
    <property type="entry name" value="ABC TRANSPORTER ATP-BINDING SUBUNIT"/>
    <property type="match status" value="1"/>
</dbReference>
<evidence type="ECO:0000259" key="4">
    <source>
        <dbReference type="PROSITE" id="PS50893"/>
    </source>
</evidence>
<dbReference type="RefSeq" id="WP_371951285.1">
    <property type="nucleotide sequence ID" value="NZ_JAXCEI010000008.1"/>
</dbReference>
<dbReference type="SMART" id="SM00382">
    <property type="entry name" value="AAA"/>
    <property type="match status" value="2"/>
</dbReference>
<dbReference type="InterPro" id="IPR027417">
    <property type="entry name" value="P-loop_NTPase"/>
</dbReference>
<dbReference type="CDD" id="cd03221">
    <property type="entry name" value="ABCF_EF-3"/>
    <property type="match status" value="2"/>
</dbReference>
<proteinExistence type="predicted"/>
<accession>A0ABV4QDC7</accession>
<dbReference type="PROSITE" id="PS00211">
    <property type="entry name" value="ABC_TRANSPORTER_1"/>
    <property type="match status" value="2"/>
</dbReference>
<keyword evidence="6" id="KW-1185">Reference proteome</keyword>
<dbReference type="PANTHER" id="PTHR42855:SF1">
    <property type="entry name" value="ABC TRANSPORTER DOMAIN-CONTAINING PROTEIN"/>
    <property type="match status" value="1"/>
</dbReference>
<dbReference type="GO" id="GO:0005524">
    <property type="term" value="F:ATP binding"/>
    <property type="evidence" value="ECO:0007669"/>
    <property type="project" value="UniProtKB-KW"/>
</dbReference>
<feature type="domain" description="ABC transporter" evidence="4">
    <location>
        <begin position="282"/>
        <end position="501"/>
    </location>
</feature>
<dbReference type="InterPro" id="IPR037118">
    <property type="entry name" value="Val-tRNA_synth_C_sf"/>
</dbReference>
<dbReference type="Gene3D" id="3.40.50.300">
    <property type="entry name" value="P-loop containing nucleotide triphosphate hydrolases"/>
    <property type="match status" value="2"/>
</dbReference>
<dbReference type="Pfam" id="PF00005">
    <property type="entry name" value="ABC_tran"/>
    <property type="match status" value="2"/>
</dbReference>
<comment type="caution">
    <text evidence="5">The sequence shown here is derived from an EMBL/GenBank/DDBJ whole genome shotgun (WGS) entry which is preliminary data.</text>
</comment>
<dbReference type="InterPro" id="IPR003593">
    <property type="entry name" value="AAA+_ATPase"/>
</dbReference>
<dbReference type="InterPro" id="IPR032781">
    <property type="entry name" value="ABC_tran_Xtn"/>
</dbReference>
<evidence type="ECO:0000256" key="2">
    <source>
        <dbReference type="ARBA" id="ARBA00022840"/>
    </source>
</evidence>
<feature type="domain" description="ABC transporter" evidence="4">
    <location>
        <begin position="4"/>
        <end position="218"/>
    </location>
</feature>
<dbReference type="InterPro" id="IPR003439">
    <property type="entry name" value="ABC_transporter-like_ATP-bd"/>
</dbReference>
<evidence type="ECO:0000256" key="3">
    <source>
        <dbReference type="SAM" id="MobiDB-lite"/>
    </source>
</evidence>
<dbReference type="InterPro" id="IPR032524">
    <property type="entry name" value="ABC_tran_C"/>
</dbReference>
<organism evidence="5 6">
    <name type="scientific">Actinomadura monticuli</name>
    <dbReference type="NCBI Taxonomy" id="3097367"/>
    <lineage>
        <taxon>Bacteria</taxon>
        <taxon>Bacillati</taxon>
        <taxon>Actinomycetota</taxon>
        <taxon>Actinomycetes</taxon>
        <taxon>Streptosporangiales</taxon>
        <taxon>Thermomonosporaceae</taxon>
        <taxon>Actinomadura</taxon>
    </lineage>
</organism>
<dbReference type="SUPFAM" id="SSF52540">
    <property type="entry name" value="P-loop containing nucleoside triphosphate hydrolases"/>
    <property type="match status" value="2"/>
</dbReference>
<feature type="region of interest" description="Disordered" evidence="3">
    <location>
        <begin position="494"/>
        <end position="524"/>
    </location>
</feature>
<dbReference type="Pfam" id="PF12848">
    <property type="entry name" value="ABC_tran_Xtn"/>
    <property type="match status" value="1"/>
</dbReference>
<evidence type="ECO:0000313" key="6">
    <source>
        <dbReference type="Proteomes" id="UP001569963"/>
    </source>
</evidence>
<dbReference type="EMBL" id="JAXCEI010000008">
    <property type="protein sequence ID" value="MFA1541166.1"/>
    <property type="molecule type" value="Genomic_DNA"/>
</dbReference>
<dbReference type="InterPro" id="IPR051309">
    <property type="entry name" value="ABCF_ATPase"/>
</dbReference>
<protein>
    <submittedName>
        <fullName evidence="5">ABC-F family ATP-binding cassette domain-containing protein</fullName>
    </submittedName>
</protein>